<sequence>MAAGAFLLSAPVAESIRTDIMVMQQVTTYTTQVEAQPAAERAADLAAADAYNAALPPALLLDPWGDRAPDPDAAHAEYLQQLAGAPAMGRIRIPAIDVDLPILHDATRAQLDAGVGHMFGTSLPVGGAGTHAVLAGHTGLRSAPMFDELDELTGADLIHIDVAGETLTYRVDSLDLVAPDDIGAVAPVPGADLITLVTCRGYPGWTHRLLVRAVRVVEAPPADALVTSSTASTVHTTLLILAHLTETPDRQLRLALSVGAVALAVAMILSWIVTDLRHHRRRP</sequence>
<dbReference type="InterPro" id="IPR042002">
    <property type="entry name" value="Sortase_C"/>
</dbReference>
<dbReference type="Proteomes" id="UP000093501">
    <property type="component" value="Unassembled WGS sequence"/>
</dbReference>
<keyword evidence="3" id="KW-0472">Membrane</keyword>
<evidence type="ECO:0000313" key="4">
    <source>
        <dbReference type="EMBL" id="OCL37087.1"/>
    </source>
</evidence>
<proteinExistence type="predicted"/>
<dbReference type="EMBL" id="MBQD01000002">
    <property type="protein sequence ID" value="OCL37087.1"/>
    <property type="molecule type" value="Genomic_DNA"/>
</dbReference>
<evidence type="ECO:0000256" key="2">
    <source>
        <dbReference type="PIRSR" id="PIRSR605754-1"/>
    </source>
</evidence>
<keyword evidence="5" id="KW-1185">Reference proteome</keyword>
<feature type="transmembrane region" description="Helical" evidence="3">
    <location>
        <begin position="254"/>
        <end position="273"/>
    </location>
</feature>
<comment type="caution">
    <text evidence="4">The sequence shown here is derived from an EMBL/GenBank/DDBJ whole genome shotgun (WGS) entry which is preliminary data.</text>
</comment>
<keyword evidence="3" id="KW-1133">Transmembrane helix</keyword>
<feature type="active site" description="Proton donor/acceptor" evidence="2">
    <location>
        <position position="137"/>
    </location>
</feature>
<dbReference type="RefSeq" id="WP_176715158.1">
    <property type="nucleotide sequence ID" value="NZ_MBQD01000002.1"/>
</dbReference>
<dbReference type="NCBIfam" id="NF033745">
    <property type="entry name" value="class_C_sortase"/>
    <property type="match status" value="1"/>
</dbReference>
<keyword evidence="3" id="KW-0812">Transmembrane</keyword>
<evidence type="ECO:0000256" key="1">
    <source>
        <dbReference type="ARBA" id="ARBA00022801"/>
    </source>
</evidence>
<dbReference type="AlphaFoldDB" id="A0A1C0ARU4"/>
<protein>
    <recommendedName>
        <fullName evidence="6">Sortase</fullName>
    </recommendedName>
</protein>
<dbReference type="InterPro" id="IPR023365">
    <property type="entry name" value="Sortase_dom-sf"/>
</dbReference>
<gene>
    <name evidence="4" type="ORF">BCR15_11495</name>
</gene>
<keyword evidence="1" id="KW-0378">Hydrolase</keyword>
<dbReference type="NCBIfam" id="TIGR01076">
    <property type="entry name" value="sortase_fam"/>
    <property type="match status" value="1"/>
</dbReference>
<evidence type="ECO:0008006" key="6">
    <source>
        <dbReference type="Google" id="ProtNLM"/>
    </source>
</evidence>
<dbReference type="Pfam" id="PF04203">
    <property type="entry name" value="Sortase"/>
    <property type="match status" value="1"/>
</dbReference>
<name>A0A1C0ARU4_9ACTN</name>
<dbReference type="InterPro" id="IPR005754">
    <property type="entry name" value="Sortase"/>
</dbReference>
<dbReference type="CDD" id="cd05827">
    <property type="entry name" value="Sortase_C"/>
    <property type="match status" value="1"/>
</dbReference>
<dbReference type="SUPFAM" id="SSF63817">
    <property type="entry name" value="Sortase"/>
    <property type="match status" value="1"/>
</dbReference>
<evidence type="ECO:0000313" key="5">
    <source>
        <dbReference type="Proteomes" id="UP000093501"/>
    </source>
</evidence>
<accession>A0A1C0ARU4</accession>
<dbReference type="GO" id="GO:0016787">
    <property type="term" value="F:hydrolase activity"/>
    <property type="evidence" value="ECO:0007669"/>
    <property type="project" value="UniProtKB-KW"/>
</dbReference>
<feature type="active site" description="Acyl-thioester intermediate" evidence="2">
    <location>
        <position position="199"/>
    </location>
</feature>
<organism evidence="4 5">
    <name type="scientific">Tessaracoccus lapidicaptus</name>
    <dbReference type="NCBI Taxonomy" id="1427523"/>
    <lineage>
        <taxon>Bacteria</taxon>
        <taxon>Bacillati</taxon>
        <taxon>Actinomycetota</taxon>
        <taxon>Actinomycetes</taxon>
        <taxon>Propionibacteriales</taxon>
        <taxon>Propionibacteriaceae</taxon>
        <taxon>Tessaracoccus</taxon>
    </lineage>
</organism>
<dbReference type="Gene3D" id="2.40.260.10">
    <property type="entry name" value="Sortase"/>
    <property type="match status" value="1"/>
</dbReference>
<reference evidence="5" key="1">
    <citation type="submission" date="2016-07" db="EMBL/GenBank/DDBJ databases">
        <authorList>
            <person name="Florea S."/>
            <person name="Webb J.S."/>
            <person name="Jaromczyk J."/>
            <person name="Schardl C.L."/>
        </authorList>
    </citation>
    <scope>NUCLEOTIDE SEQUENCE [LARGE SCALE GENOMIC DNA]</scope>
    <source>
        <strain evidence="5">IPBSL-7</strain>
    </source>
</reference>
<evidence type="ECO:0000256" key="3">
    <source>
        <dbReference type="SAM" id="Phobius"/>
    </source>
</evidence>